<evidence type="ECO:0000313" key="3">
    <source>
        <dbReference type="Proteomes" id="UP000035352"/>
    </source>
</evidence>
<dbReference type="STRING" id="413882.AAW51_3952"/>
<evidence type="ECO:0000313" key="2">
    <source>
        <dbReference type="EMBL" id="AKJ30643.1"/>
    </source>
</evidence>
<gene>
    <name evidence="2" type="ORF">AAW51_3952</name>
</gene>
<dbReference type="InterPro" id="IPR025579">
    <property type="entry name" value="DUF4357"/>
</dbReference>
<accession>A0A0G3BRN2</accession>
<dbReference type="PATRIC" id="fig|413882.6.peg.4127"/>
<feature type="domain" description="DUF4357" evidence="1">
    <location>
        <begin position="230"/>
        <end position="283"/>
    </location>
</feature>
<proteinExistence type="predicted"/>
<protein>
    <submittedName>
        <fullName evidence="2">Excinuclease ABC subunit C</fullName>
    </submittedName>
</protein>
<dbReference type="Proteomes" id="UP000035352">
    <property type="component" value="Chromosome"/>
</dbReference>
<dbReference type="AlphaFoldDB" id="A0A0G3BRN2"/>
<organism evidence="2 3">
    <name type="scientific">Caldimonas brevitalea</name>
    <dbReference type="NCBI Taxonomy" id="413882"/>
    <lineage>
        <taxon>Bacteria</taxon>
        <taxon>Pseudomonadati</taxon>
        <taxon>Pseudomonadota</taxon>
        <taxon>Betaproteobacteria</taxon>
        <taxon>Burkholderiales</taxon>
        <taxon>Sphaerotilaceae</taxon>
        <taxon>Caldimonas</taxon>
    </lineage>
</organism>
<name>A0A0G3BRN2_9BURK</name>
<dbReference type="CDD" id="cd10447">
    <property type="entry name" value="GIY-YIG_unchar_2"/>
    <property type="match status" value="1"/>
</dbReference>
<dbReference type="KEGG" id="pbh:AAW51_3952"/>
<sequence>MGDQLVSTRPKTIQIYLPGGDPRGIRVAQITTGIVHVVEVPRSLLGQFLKMPESQKVAVYFLIGQGNDTEDPKVYVGQTADMRVRFPRHNAEKDFWERALVLLTSSDSFTQTHALFLERYCLQEVKKAGRYVPTNGNNASRQDIPPPLEADCYELFDIGRMLLTTLGYPLFEPLVPLQQGDEQPEMLFCRASGADGRGYYTQDGLVVLQGSTGRRENVPSMEGTSAGRRRERLIESGVLRVEGDRVVLTKDHIFDAPSAAAVALTGRSADGWSEWKNAAGKTLRELKGAPATTVE</sequence>
<dbReference type="EMBL" id="CP011371">
    <property type="protein sequence ID" value="AKJ30643.1"/>
    <property type="molecule type" value="Genomic_DNA"/>
</dbReference>
<keyword evidence="3" id="KW-1185">Reference proteome</keyword>
<evidence type="ECO:0000259" key="1">
    <source>
        <dbReference type="Pfam" id="PF14267"/>
    </source>
</evidence>
<reference evidence="2 3" key="1">
    <citation type="submission" date="2015-05" db="EMBL/GenBank/DDBJ databases">
        <authorList>
            <person name="Tang B."/>
            <person name="Yu Y."/>
        </authorList>
    </citation>
    <scope>NUCLEOTIDE SEQUENCE [LARGE SCALE GENOMIC DNA]</scope>
    <source>
        <strain evidence="2 3">DSM 7029</strain>
    </source>
</reference>
<dbReference type="OrthoDB" id="2656488at2"/>
<dbReference type="Pfam" id="PF14267">
    <property type="entry name" value="DUF4357"/>
    <property type="match status" value="1"/>
</dbReference>